<dbReference type="InterPro" id="IPR018378">
    <property type="entry name" value="C-type_lectin_CS"/>
</dbReference>
<dbReference type="InterPro" id="IPR043159">
    <property type="entry name" value="Lectin_gal-bd_sf"/>
</dbReference>
<dbReference type="PROSITE" id="PS00615">
    <property type="entry name" value="C_TYPE_LECTIN_1"/>
    <property type="match status" value="1"/>
</dbReference>
<keyword evidence="2 8" id="KW-0430">Lectin</keyword>
<dbReference type="AlphaFoldDB" id="A0A5A9PLG6"/>
<proteinExistence type="predicted"/>
<feature type="signal peptide" evidence="5">
    <location>
        <begin position="1"/>
        <end position="20"/>
    </location>
</feature>
<comment type="caution">
    <text evidence="8">The sequence shown here is derived from an EMBL/GenBank/DDBJ whole genome shotgun (WGS) entry which is preliminary data.</text>
</comment>
<keyword evidence="1" id="KW-0348">Hemagglutinin</keyword>
<dbReference type="PROSITE" id="PS50041">
    <property type="entry name" value="C_TYPE_LECTIN_2"/>
    <property type="match status" value="3"/>
</dbReference>
<dbReference type="Pfam" id="PF02140">
    <property type="entry name" value="SUEL_Lectin"/>
    <property type="match status" value="1"/>
</dbReference>
<feature type="domain" description="SUEL-type lectin" evidence="7">
    <location>
        <begin position="138"/>
        <end position="228"/>
    </location>
</feature>
<dbReference type="InterPro" id="IPR000922">
    <property type="entry name" value="Lectin_gal-bd_dom"/>
</dbReference>
<dbReference type="InterPro" id="IPR016186">
    <property type="entry name" value="C-type_lectin-like/link_sf"/>
</dbReference>
<dbReference type="InterPro" id="IPR016187">
    <property type="entry name" value="CTDL_fold"/>
</dbReference>
<dbReference type="SMART" id="SM00034">
    <property type="entry name" value="CLECT"/>
    <property type="match status" value="2"/>
</dbReference>
<keyword evidence="4" id="KW-1015">Disulfide bond</keyword>
<dbReference type="Proteomes" id="UP000324632">
    <property type="component" value="Chromosome 5"/>
</dbReference>
<evidence type="ECO:0000313" key="8">
    <source>
        <dbReference type="EMBL" id="KAA0721577.1"/>
    </source>
</evidence>
<feature type="domain" description="C-type lectin" evidence="6">
    <location>
        <begin position="25"/>
        <end position="129"/>
    </location>
</feature>
<evidence type="ECO:0000256" key="2">
    <source>
        <dbReference type="ARBA" id="ARBA00022734"/>
    </source>
</evidence>
<keyword evidence="3" id="KW-0677">Repeat</keyword>
<feature type="chain" id="PRO_5022986662" evidence="5">
    <location>
        <begin position="21"/>
        <end position="436"/>
    </location>
</feature>
<evidence type="ECO:0000256" key="1">
    <source>
        <dbReference type="ARBA" id="ARBA00022546"/>
    </source>
</evidence>
<dbReference type="Pfam" id="PF00059">
    <property type="entry name" value="Lectin_C"/>
    <property type="match status" value="3"/>
</dbReference>
<keyword evidence="9" id="KW-1185">Reference proteome</keyword>
<dbReference type="PANTHER" id="PTHR45784">
    <property type="entry name" value="C-TYPE LECTIN DOMAIN FAMILY 20 MEMBER A-RELATED"/>
    <property type="match status" value="1"/>
</dbReference>
<evidence type="ECO:0000256" key="5">
    <source>
        <dbReference type="SAM" id="SignalP"/>
    </source>
</evidence>
<evidence type="ECO:0000259" key="7">
    <source>
        <dbReference type="PROSITE" id="PS50228"/>
    </source>
</evidence>
<dbReference type="SUPFAM" id="SSF56436">
    <property type="entry name" value="C-type lectin-like"/>
    <property type="match status" value="3"/>
</dbReference>
<dbReference type="EMBL" id="SOYY01000005">
    <property type="protein sequence ID" value="KAA0721577.1"/>
    <property type="molecule type" value="Genomic_DNA"/>
</dbReference>
<dbReference type="Gene3D" id="3.10.100.10">
    <property type="entry name" value="Mannose-Binding Protein A, subunit A"/>
    <property type="match status" value="3"/>
</dbReference>
<dbReference type="PROSITE" id="PS50228">
    <property type="entry name" value="SUEL_LECTIN"/>
    <property type="match status" value="1"/>
</dbReference>
<protein>
    <submittedName>
        <fullName evidence="8">Rhamnose-binding lectin RBL</fullName>
    </submittedName>
</protein>
<dbReference type="PANTHER" id="PTHR45784:SF3">
    <property type="entry name" value="C-TYPE LECTIN DOMAIN FAMILY 4 MEMBER K-LIKE-RELATED"/>
    <property type="match status" value="1"/>
</dbReference>
<evidence type="ECO:0000259" key="6">
    <source>
        <dbReference type="PROSITE" id="PS50041"/>
    </source>
</evidence>
<dbReference type="GO" id="GO:0030246">
    <property type="term" value="F:carbohydrate binding"/>
    <property type="evidence" value="ECO:0007669"/>
    <property type="project" value="UniProtKB-KW"/>
</dbReference>
<name>A0A5A9PLG6_9TELE</name>
<reference evidence="8 9" key="1">
    <citation type="journal article" date="2019" name="Mol. Ecol. Resour.">
        <title>Chromosome-level genome assembly of Triplophysa tibetana, a fish adapted to the harsh high-altitude environment of the Tibetan Plateau.</title>
        <authorList>
            <person name="Yang X."/>
            <person name="Liu H."/>
            <person name="Ma Z."/>
            <person name="Zou Y."/>
            <person name="Zou M."/>
            <person name="Mao Y."/>
            <person name="Li X."/>
            <person name="Wang H."/>
            <person name="Chen T."/>
            <person name="Wang W."/>
            <person name="Yang R."/>
        </authorList>
    </citation>
    <scope>NUCLEOTIDE SEQUENCE [LARGE SCALE GENOMIC DNA]</scope>
    <source>
        <strain evidence="8">TTIB1903HZAU</strain>
        <tissue evidence="8">Muscle</tissue>
    </source>
</reference>
<dbReference type="Gene3D" id="2.60.120.740">
    <property type="match status" value="1"/>
</dbReference>
<evidence type="ECO:0000256" key="3">
    <source>
        <dbReference type="ARBA" id="ARBA00022737"/>
    </source>
</evidence>
<sequence length="436" mass="50143">MAQTLYFSLLVIALCSLSEGIQRRYHYINMTKTWTEAQRYCREKYTDLATVNNINDLNELKKTVNNNQEFVWIGLKRPGINEWKWSLGDPVTYLNWETEPSTDTNNCAVMRNGKWHQQDCNVRSQFICFNGVSKDFIICQSHTFLLSCDQGTIKVLSANYGRTHRQTCSTGRPDDQISNVQCSLNTSLSAVATRCDGETSCSMVVNNTVFTDSCDGTYKYLNVSYECVEAPPNSSKSYIINTSSTTWREAQSFCRQYHTDLTSVKNQTDNQLIHNIINDPHTSVWIGLFRDSWEWSDNTDSAFRYWDSGQPDNLDGSQNCTVTNMNNEGKWHDISCSVFYTFVCHEDELILIQKNLSWTEAVRYCRENHVDLVSVDSQKIQLMVTEVLHQAWTAEVWLGLRHSCSVGIWFWVNGEIVCMIIGLRGMKQQWTTVSVM</sequence>
<dbReference type="FunFam" id="2.60.120.740:FF:000003">
    <property type="entry name" value="Protein eva-1 homolog C"/>
    <property type="match status" value="1"/>
</dbReference>
<keyword evidence="5" id="KW-0732">Signal</keyword>
<dbReference type="InterPro" id="IPR001304">
    <property type="entry name" value="C-type_lectin-like"/>
</dbReference>
<gene>
    <name evidence="8" type="ORF">E1301_Tti023183</name>
</gene>
<evidence type="ECO:0000313" key="9">
    <source>
        <dbReference type="Proteomes" id="UP000324632"/>
    </source>
</evidence>
<feature type="domain" description="C-type lectin" evidence="6">
    <location>
        <begin position="233"/>
        <end position="345"/>
    </location>
</feature>
<evidence type="ECO:0000256" key="4">
    <source>
        <dbReference type="ARBA" id="ARBA00023157"/>
    </source>
</evidence>
<accession>A0A5A9PLG6</accession>
<organism evidence="8 9">
    <name type="scientific">Triplophysa tibetana</name>
    <dbReference type="NCBI Taxonomy" id="1572043"/>
    <lineage>
        <taxon>Eukaryota</taxon>
        <taxon>Metazoa</taxon>
        <taxon>Chordata</taxon>
        <taxon>Craniata</taxon>
        <taxon>Vertebrata</taxon>
        <taxon>Euteleostomi</taxon>
        <taxon>Actinopterygii</taxon>
        <taxon>Neopterygii</taxon>
        <taxon>Teleostei</taxon>
        <taxon>Ostariophysi</taxon>
        <taxon>Cypriniformes</taxon>
        <taxon>Nemacheilidae</taxon>
        <taxon>Triplophysa</taxon>
    </lineage>
</organism>
<feature type="domain" description="C-type lectin" evidence="6">
    <location>
        <begin position="340"/>
        <end position="430"/>
    </location>
</feature>